<sequence>SPDCEREPVGEVAEEENEPSAEWRPTWSLKYSVLRKELQLIQICCELRMRMSHRSTEKEIDWLSDYYSKHAAWTFIPSETFHSAGGAMQAACLMKTCSKLRNDQETEILMLVSEIHPRHNFTR</sequence>
<evidence type="ECO:0000313" key="3">
    <source>
        <dbReference type="Proteomes" id="UP000053097"/>
    </source>
</evidence>
<dbReference type="AlphaFoldDB" id="A0A026W7Y5"/>
<accession>A0A026W7Y5</accession>
<organism evidence="2 3">
    <name type="scientific">Ooceraea biroi</name>
    <name type="common">Clonal raider ant</name>
    <name type="synonym">Cerapachys biroi</name>
    <dbReference type="NCBI Taxonomy" id="2015173"/>
    <lineage>
        <taxon>Eukaryota</taxon>
        <taxon>Metazoa</taxon>
        <taxon>Ecdysozoa</taxon>
        <taxon>Arthropoda</taxon>
        <taxon>Hexapoda</taxon>
        <taxon>Insecta</taxon>
        <taxon>Pterygota</taxon>
        <taxon>Neoptera</taxon>
        <taxon>Endopterygota</taxon>
        <taxon>Hymenoptera</taxon>
        <taxon>Apocrita</taxon>
        <taxon>Aculeata</taxon>
        <taxon>Formicoidea</taxon>
        <taxon>Formicidae</taxon>
        <taxon>Dorylinae</taxon>
        <taxon>Ooceraea</taxon>
    </lineage>
</organism>
<dbReference type="EMBL" id="KK107348">
    <property type="protein sequence ID" value="EZA52170.1"/>
    <property type="molecule type" value="Genomic_DNA"/>
</dbReference>
<feature type="non-terminal residue" evidence="2">
    <location>
        <position position="1"/>
    </location>
</feature>
<reference evidence="2 3" key="1">
    <citation type="journal article" date="2014" name="Curr. Biol.">
        <title>The genome of the clonal raider ant Cerapachys biroi.</title>
        <authorList>
            <person name="Oxley P.R."/>
            <person name="Ji L."/>
            <person name="Fetter-Pruneda I."/>
            <person name="McKenzie S.K."/>
            <person name="Li C."/>
            <person name="Hu H."/>
            <person name="Zhang G."/>
            <person name="Kronauer D.J."/>
        </authorList>
    </citation>
    <scope>NUCLEOTIDE SEQUENCE [LARGE SCALE GENOMIC DNA]</scope>
</reference>
<protein>
    <submittedName>
        <fullName evidence="2">Uncharacterized protein</fullName>
    </submittedName>
</protein>
<evidence type="ECO:0000313" key="2">
    <source>
        <dbReference type="EMBL" id="EZA52170.1"/>
    </source>
</evidence>
<keyword evidence="3" id="KW-1185">Reference proteome</keyword>
<evidence type="ECO:0000256" key="1">
    <source>
        <dbReference type="SAM" id="MobiDB-lite"/>
    </source>
</evidence>
<gene>
    <name evidence="2" type="ORF">X777_08683</name>
</gene>
<feature type="region of interest" description="Disordered" evidence="1">
    <location>
        <begin position="1"/>
        <end position="20"/>
    </location>
</feature>
<dbReference type="Proteomes" id="UP000053097">
    <property type="component" value="Unassembled WGS sequence"/>
</dbReference>
<proteinExistence type="predicted"/>
<name>A0A026W7Y5_OOCBI</name>